<organism evidence="1">
    <name type="scientific">Myoviridae sp. ctsK93</name>
    <dbReference type="NCBI Taxonomy" id="2825190"/>
    <lineage>
        <taxon>Viruses</taxon>
        <taxon>Duplodnaviria</taxon>
        <taxon>Heunggongvirae</taxon>
        <taxon>Uroviricota</taxon>
        <taxon>Caudoviricetes</taxon>
    </lineage>
</organism>
<dbReference type="EMBL" id="BK015446">
    <property type="protein sequence ID" value="DAE07150.1"/>
    <property type="molecule type" value="Genomic_DNA"/>
</dbReference>
<proteinExistence type="predicted"/>
<accession>A0A8S5PJA9</accession>
<protein>
    <submittedName>
        <fullName evidence="1">Uncharacterized protein</fullName>
    </submittedName>
</protein>
<name>A0A8S5PJA9_9CAUD</name>
<evidence type="ECO:0000313" key="1">
    <source>
        <dbReference type="EMBL" id="DAE07150.1"/>
    </source>
</evidence>
<reference evidence="1" key="1">
    <citation type="journal article" date="2021" name="Proc. Natl. Acad. Sci. U.S.A.">
        <title>A Catalog of Tens of Thousands of Viruses from Human Metagenomes Reveals Hidden Associations with Chronic Diseases.</title>
        <authorList>
            <person name="Tisza M.J."/>
            <person name="Buck C.B."/>
        </authorList>
    </citation>
    <scope>NUCLEOTIDE SEQUENCE</scope>
    <source>
        <strain evidence="1">CtsK93</strain>
    </source>
</reference>
<sequence>MLYFVYFLFFALNGCIFATCLTKKDRNHVYEEERREGFVLVSGQVGAIG</sequence>